<dbReference type="PANTHER" id="PTHR11188:SF17">
    <property type="entry name" value="FI21816P1"/>
    <property type="match status" value="1"/>
</dbReference>
<dbReference type="InterPro" id="IPR050357">
    <property type="entry name" value="Arrestin_domain-protein"/>
</dbReference>
<dbReference type="PANTHER" id="PTHR11188">
    <property type="entry name" value="ARRESTIN DOMAIN CONTAINING PROTEIN"/>
    <property type="match status" value="1"/>
</dbReference>
<reference evidence="4 5" key="1">
    <citation type="submission" date="2024-04" db="EMBL/GenBank/DDBJ databases">
        <title>genome sequences of Mucor flavus KT1a and Helicostylum pulchrum KT1b strains isolated from the surface of a dry-aged beef.</title>
        <authorList>
            <person name="Toyotome T."/>
            <person name="Hosono M."/>
            <person name="Torimaru M."/>
            <person name="Fukuda K."/>
            <person name="Mikami N."/>
        </authorList>
    </citation>
    <scope>NUCLEOTIDE SEQUENCE [LARGE SCALE GENOMIC DNA]</scope>
    <source>
        <strain evidence="4 5">KT1a</strain>
    </source>
</reference>
<dbReference type="Proteomes" id="UP001473302">
    <property type="component" value="Unassembled WGS sequence"/>
</dbReference>
<dbReference type="SUPFAM" id="SSF81296">
    <property type="entry name" value="E set domains"/>
    <property type="match status" value="1"/>
</dbReference>
<gene>
    <name evidence="4" type="ORF">MFLAVUS_005303</name>
</gene>
<feature type="domain" description="Arrestin C-terminal-like" evidence="3">
    <location>
        <begin position="198"/>
        <end position="354"/>
    </location>
</feature>
<name>A0ABP9YYA9_9FUNG</name>
<evidence type="ECO:0000256" key="1">
    <source>
        <dbReference type="SAM" id="MobiDB-lite"/>
    </source>
</evidence>
<feature type="region of interest" description="Disordered" evidence="1">
    <location>
        <begin position="416"/>
        <end position="454"/>
    </location>
</feature>
<evidence type="ECO:0000313" key="4">
    <source>
        <dbReference type="EMBL" id="GAA5811857.1"/>
    </source>
</evidence>
<feature type="domain" description="Arrestin-like N-terminal" evidence="2">
    <location>
        <begin position="29"/>
        <end position="142"/>
    </location>
</feature>
<dbReference type="Pfam" id="PF02752">
    <property type="entry name" value="Arrestin_C"/>
    <property type="match status" value="1"/>
</dbReference>
<evidence type="ECO:0000313" key="5">
    <source>
        <dbReference type="Proteomes" id="UP001473302"/>
    </source>
</evidence>
<organism evidence="4 5">
    <name type="scientific">Mucor flavus</name>
    <dbReference type="NCBI Taxonomy" id="439312"/>
    <lineage>
        <taxon>Eukaryota</taxon>
        <taxon>Fungi</taxon>
        <taxon>Fungi incertae sedis</taxon>
        <taxon>Mucoromycota</taxon>
        <taxon>Mucoromycotina</taxon>
        <taxon>Mucoromycetes</taxon>
        <taxon>Mucorales</taxon>
        <taxon>Mucorineae</taxon>
        <taxon>Mucoraceae</taxon>
        <taxon>Mucor</taxon>
    </lineage>
</organism>
<dbReference type="InterPro" id="IPR011022">
    <property type="entry name" value="Arrestin_C-like"/>
</dbReference>
<dbReference type="InterPro" id="IPR011021">
    <property type="entry name" value="Arrestin-like_N"/>
</dbReference>
<dbReference type="InterPro" id="IPR014756">
    <property type="entry name" value="Ig_E-set"/>
</dbReference>
<dbReference type="Pfam" id="PF00339">
    <property type="entry name" value="Arrestin_N"/>
    <property type="match status" value="1"/>
</dbReference>
<dbReference type="EMBL" id="BAABUK010000011">
    <property type="protein sequence ID" value="GAA5811857.1"/>
    <property type="molecule type" value="Genomic_DNA"/>
</dbReference>
<proteinExistence type="predicted"/>
<evidence type="ECO:0000259" key="3">
    <source>
        <dbReference type="Pfam" id="PF02752"/>
    </source>
</evidence>
<dbReference type="InterPro" id="IPR014752">
    <property type="entry name" value="Arrestin-like_C"/>
</dbReference>
<accession>A0ABP9YYA9</accession>
<evidence type="ECO:0000259" key="2">
    <source>
        <dbReference type="Pfam" id="PF00339"/>
    </source>
</evidence>
<protein>
    <recommendedName>
        <fullName evidence="6">Arrestin-like N-terminal domain-containing protein</fullName>
    </recommendedName>
</protein>
<comment type="caution">
    <text evidence="4">The sequence shown here is derived from an EMBL/GenBank/DDBJ whole genome shotgun (WGS) entry which is preliminary data.</text>
</comment>
<sequence>MPVVAFFTGAKQLSIDLAEPVVILRGSSVDNTTHVLEGEVSIVLTRPVLSSQVVIKFIGKSYMLWPEGIGPRNNKLYHEKTIHEQNIVLQAFFDSPKGEGVLSAGLHRWPFQFLISNQLIETIEDEMAKVYYYVQATIHRVGMGVSKLRARRDILLLRTPHWSDAALTANSLPTTSIISERKLKVCDATICVEKSNGSSGTLFPIAMSLTPNMKHVFIESISVVLTEKRVYRLPEFQARRVELHGFKVTLSSVTSLVDPALTSTHGLVSQFSLKEMRRALGVKNAHIPLDVGPFQHRLNFTLPNCVHLNHTSTFSEIDISHCLKIHIELTSGTGSEDVTRTHIRLETPITILDCRLKEDYNTLPTYEQALLLDPVAEDKDLQDGDDSHGFFVCPCYIEYKKKRNGSRKDWLKVQDEVLKSSTPPSPTEERSFDLDSSSPPPPSYASIGAKSWYY</sequence>
<evidence type="ECO:0008006" key="6">
    <source>
        <dbReference type="Google" id="ProtNLM"/>
    </source>
</evidence>
<keyword evidence="5" id="KW-1185">Reference proteome</keyword>
<dbReference type="Gene3D" id="2.60.40.640">
    <property type="match status" value="1"/>
</dbReference>